<dbReference type="PROSITE" id="PS00107">
    <property type="entry name" value="PROTEIN_KINASE_ATP"/>
    <property type="match status" value="1"/>
</dbReference>
<feature type="binding site" evidence="7">
    <location>
        <position position="48"/>
    </location>
    <ligand>
        <name>ATP</name>
        <dbReference type="ChEBI" id="CHEBI:30616"/>
    </ligand>
</feature>
<evidence type="ECO:0000256" key="9">
    <source>
        <dbReference type="SAM" id="Phobius"/>
    </source>
</evidence>
<comment type="caution">
    <text evidence="11">The sequence shown here is derived from an EMBL/GenBank/DDBJ whole genome shotgun (WGS) entry which is preliminary data.</text>
</comment>
<accession>A0A7W7DE08</accession>
<dbReference type="InterPro" id="IPR008271">
    <property type="entry name" value="Ser/Thr_kinase_AS"/>
</dbReference>
<keyword evidence="4 7" id="KW-0547">Nucleotide-binding</keyword>
<evidence type="ECO:0000256" key="3">
    <source>
        <dbReference type="ARBA" id="ARBA00022679"/>
    </source>
</evidence>
<organism evidence="11 12">
    <name type="scientific">Sphaerisporangium siamense</name>
    <dbReference type="NCBI Taxonomy" id="795645"/>
    <lineage>
        <taxon>Bacteria</taxon>
        <taxon>Bacillati</taxon>
        <taxon>Actinomycetota</taxon>
        <taxon>Actinomycetes</taxon>
        <taxon>Streptosporangiales</taxon>
        <taxon>Streptosporangiaceae</taxon>
        <taxon>Sphaerisporangium</taxon>
    </lineage>
</organism>
<evidence type="ECO:0000313" key="11">
    <source>
        <dbReference type="EMBL" id="MBB4705047.1"/>
    </source>
</evidence>
<keyword evidence="9" id="KW-0472">Membrane</keyword>
<dbReference type="AlphaFoldDB" id="A0A7W7DE08"/>
<dbReference type="Pfam" id="PF00069">
    <property type="entry name" value="Pkinase"/>
    <property type="match status" value="1"/>
</dbReference>
<feature type="compositionally biased region" description="Low complexity" evidence="8">
    <location>
        <begin position="347"/>
        <end position="391"/>
    </location>
</feature>
<dbReference type="PROSITE" id="PS50011">
    <property type="entry name" value="PROTEIN_KINASE_DOM"/>
    <property type="match status" value="1"/>
</dbReference>
<keyword evidence="6 7" id="KW-0067">ATP-binding</keyword>
<feature type="domain" description="Protein kinase" evidence="10">
    <location>
        <begin position="19"/>
        <end position="285"/>
    </location>
</feature>
<dbReference type="PANTHER" id="PTHR43289:SF6">
    <property type="entry name" value="SERINE_THREONINE-PROTEIN KINASE NEKL-3"/>
    <property type="match status" value="1"/>
</dbReference>
<evidence type="ECO:0000256" key="5">
    <source>
        <dbReference type="ARBA" id="ARBA00022777"/>
    </source>
</evidence>
<dbReference type="PANTHER" id="PTHR43289">
    <property type="entry name" value="MITOGEN-ACTIVATED PROTEIN KINASE KINASE KINASE 20-RELATED"/>
    <property type="match status" value="1"/>
</dbReference>
<evidence type="ECO:0000256" key="4">
    <source>
        <dbReference type="ARBA" id="ARBA00022741"/>
    </source>
</evidence>
<keyword evidence="2 11" id="KW-0723">Serine/threonine-protein kinase</keyword>
<protein>
    <recommendedName>
        <fullName evidence="1">non-specific serine/threonine protein kinase</fullName>
        <ecNumber evidence="1">2.7.11.1</ecNumber>
    </recommendedName>
</protein>
<dbReference type="EMBL" id="JACHND010000001">
    <property type="protein sequence ID" value="MBB4705047.1"/>
    <property type="molecule type" value="Genomic_DNA"/>
</dbReference>
<feature type="compositionally biased region" description="Pro residues" evidence="8">
    <location>
        <begin position="295"/>
        <end position="314"/>
    </location>
</feature>
<keyword evidence="9" id="KW-1133">Transmembrane helix</keyword>
<feature type="region of interest" description="Disordered" evidence="8">
    <location>
        <begin position="287"/>
        <end position="466"/>
    </location>
</feature>
<dbReference type="Gene3D" id="1.10.510.10">
    <property type="entry name" value="Transferase(Phosphotransferase) domain 1"/>
    <property type="match status" value="1"/>
</dbReference>
<dbReference type="InterPro" id="IPR017441">
    <property type="entry name" value="Protein_kinase_ATP_BS"/>
</dbReference>
<evidence type="ECO:0000256" key="7">
    <source>
        <dbReference type="PROSITE-ProRule" id="PRU10141"/>
    </source>
</evidence>
<reference evidence="11 12" key="1">
    <citation type="submission" date="2020-08" db="EMBL/GenBank/DDBJ databases">
        <title>Sequencing the genomes of 1000 actinobacteria strains.</title>
        <authorList>
            <person name="Klenk H.-P."/>
        </authorList>
    </citation>
    <scope>NUCLEOTIDE SEQUENCE [LARGE SCALE GENOMIC DNA]</scope>
    <source>
        <strain evidence="11 12">DSM 45784</strain>
    </source>
</reference>
<evidence type="ECO:0000256" key="1">
    <source>
        <dbReference type="ARBA" id="ARBA00012513"/>
    </source>
</evidence>
<evidence type="ECO:0000259" key="10">
    <source>
        <dbReference type="PROSITE" id="PS50011"/>
    </source>
</evidence>
<dbReference type="SUPFAM" id="SSF56112">
    <property type="entry name" value="Protein kinase-like (PK-like)"/>
    <property type="match status" value="1"/>
</dbReference>
<dbReference type="CDD" id="cd14014">
    <property type="entry name" value="STKc_PknB_like"/>
    <property type="match status" value="1"/>
</dbReference>
<name>A0A7W7DE08_9ACTN</name>
<evidence type="ECO:0000256" key="6">
    <source>
        <dbReference type="ARBA" id="ARBA00022840"/>
    </source>
</evidence>
<gene>
    <name evidence="11" type="ORF">BJ982_006591</name>
</gene>
<evidence type="ECO:0000256" key="2">
    <source>
        <dbReference type="ARBA" id="ARBA00022527"/>
    </source>
</evidence>
<feature type="transmembrane region" description="Helical" evidence="9">
    <location>
        <begin position="470"/>
        <end position="492"/>
    </location>
</feature>
<dbReference type="SMART" id="SM00220">
    <property type="entry name" value="S_TKc"/>
    <property type="match status" value="1"/>
</dbReference>
<dbReference type="PROSITE" id="PS00108">
    <property type="entry name" value="PROTEIN_KINASE_ST"/>
    <property type="match status" value="1"/>
</dbReference>
<proteinExistence type="predicted"/>
<dbReference type="EC" id="2.7.11.1" evidence="1"/>
<dbReference type="Proteomes" id="UP000542210">
    <property type="component" value="Unassembled WGS sequence"/>
</dbReference>
<keyword evidence="3" id="KW-0808">Transferase</keyword>
<dbReference type="InterPro" id="IPR000719">
    <property type="entry name" value="Prot_kinase_dom"/>
</dbReference>
<keyword evidence="12" id="KW-1185">Reference proteome</keyword>
<evidence type="ECO:0000313" key="12">
    <source>
        <dbReference type="Proteomes" id="UP000542210"/>
    </source>
</evidence>
<keyword evidence="5 11" id="KW-0418">Kinase</keyword>
<dbReference type="InterPro" id="IPR011009">
    <property type="entry name" value="Kinase-like_dom_sf"/>
</dbReference>
<dbReference type="GO" id="GO:0005524">
    <property type="term" value="F:ATP binding"/>
    <property type="evidence" value="ECO:0007669"/>
    <property type="project" value="UniProtKB-UniRule"/>
</dbReference>
<dbReference type="Gene3D" id="3.30.200.20">
    <property type="entry name" value="Phosphorylase Kinase, domain 1"/>
    <property type="match status" value="1"/>
</dbReference>
<dbReference type="RefSeq" id="WP_184886482.1">
    <property type="nucleotide sequence ID" value="NZ_BOOV01000006.1"/>
</dbReference>
<sequence length="672" mass="69766">MSDQAFSMPPLVGGQVADYLVEAVIGRGGMATVFRARDQRLGRTVALKVLAPQLSQDQRFRDRFVRESRLVAGIDHPNIIPIYEAGESDELLFIAMRYVEGSDLRRLIQASGPLPVARGYALFSQIASALDAAHQQGLVHRDVKPANILVTDGSDRDPEHVYLTDFGLTKSTFSEAGLTSQGHFMGTPRYVAPEQIRGLPVDGRSDLYAFACVVYEALSGLPPFQRDTELALLYAHVSHDPPPLTPYRTDLPHAVNRVMARALAKSPGERYTTCREFVTALRDAISAEEPHSPPEGRPSWPPFPGAPFTPPPGTPAQASSGSPWSAAQPGGPTSHPDHGPAPIPGHGSAPLPGHGSAPAPGHGPAPVAGHGPVPGHGPAPAAGHGAASVPGQGRASASPGTGHVHAPPDGAGHVPASGSLGHVPASVPPGQARGAGTVPPGFPVPGGYPETGASTHPGPPPPVKRRRPPAGLLIAAGAVLVSLAVAAALLLAQGSPVAPGPKRYPGTPAAPMAFEYPGTWESRTHNDEYAVFSPAAAEFDTLFSVPIASDWTAVNALLASSPERATGVFAELNDTISTADAPETLKRSLSFVLPGPADFASAPTSATVGGRPAFRLTGVVNDPAQQGRLDLVVYIVSRGQDKPVALLAFFCPPARCDQTAIDRITSTTTFPS</sequence>
<dbReference type="GO" id="GO:0004674">
    <property type="term" value="F:protein serine/threonine kinase activity"/>
    <property type="evidence" value="ECO:0007669"/>
    <property type="project" value="UniProtKB-KW"/>
</dbReference>
<keyword evidence="9" id="KW-0812">Transmembrane</keyword>
<evidence type="ECO:0000256" key="8">
    <source>
        <dbReference type="SAM" id="MobiDB-lite"/>
    </source>
</evidence>
<dbReference type="FunFam" id="1.10.510.10:FF:000021">
    <property type="entry name" value="Serine/threonine protein kinase"/>
    <property type="match status" value="1"/>
</dbReference>